<keyword evidence="3" id="KW-0804">Transcription</keyword>
<dbReference type="InterPro" id="IPR046360">
    <property type="entry name" value="T-box_DNA-bd"/>
</dbReference>
<dbReference type="Proteomes" id="UP000053097">
    <property type="component" value="Unassembled WGS sequence"/>
</dbReference>
<keyword evidence="9" id="KW-1185">Reference proteome</keyword>
<feature type="compositionally biased region" description="Low complexity" evidence="6">
    <location>
        <begin position="362"/>
        <end position="389"/>
    </location>
</feature>
<comment type="subcellular location">
    <subcellularLocation>
        <location evidence="5">Nucleus</location>
    </subcellularLocation>
</comment>
<organism evidence="8 9">
    <name type="scientific">Ooceraea biroi</name>
    <name type="common">Clonal raider ant</name>
    <name type="synonym">Cerapachys biroi</name>
    <dbReference type="NCBI Taxonomy" id="2015173"/>
    <lineage>
        <taxon>Eukaryota</taxon>
        <taxon>Metazoa</taxon>
        <taxon>Ecdysozoa</taxon>
        <taxon>Arthropoda</taxon>
        <taxon>Hexapoda</taxon>
        <taxon>Insecta</taxon>
        <taxon>Pterygota</taxon>
        <taxon>Neoptera</taxon>
        <taxon>Endopterygota</taxon>
        <taxon>Hymenoptera</taxon>
        <taxon>Apocrita</taxon>
        <taxon>Aculeata</taxon>
        <taxon>Formicoidea</taxon>
        <taxon>Formicidae</taxon>
        <taxon>Dorylinae</taxon>
        <taxon>Ooceraea</taxon>
    </lineage>
</organism>
<protein>
    <submittedName>
        <fullName evidence="8">T-box transcription factor TBX20</fullName>
    </submittedName>
</protein>
<dbReference type="Gene3D" id="2.60.40.820">
    <property type="entry name" value="Transcription factor, T-box"/>
    <property type="match status" value="1"/>
</dbReference>
<evidence type="ECO:0000256" key="5">
    <source>
        <dbReference type="PROSITE-ProRule" id="PRU00201"/>
    </source>
</evidence>
<gene>
    <name evidence="8" type="ORF">X777_16945</name>
</gene>
<dbReference type="GO" id="GO:0005634">
    <property type="term" value="C:nucleus"/>
    <property type="evidence" value="ECO:0007669"/>
    <property type="project" value="UniProtKB-SubCell"/>
</dbReference>
<name>A0A026WSG1_OOCBI</name>
<dbReference type="GO" id="GO:0000978">
    <property type="term" value="F:RNA polymerase II cis-regulatory region sequence-specific DNA binding"/>
    <property type="evidence" value="ECO:0007669"/>
    <property type="project" value="InterPro"/>
</dbReference>
<accession>A0A026WSG1</accession>
<dbReference type="SMART" id="SM00425">
    <property type="entry name" value="TBOX"/>
    <property type="match status" value="1"/>
</dbReference>
<proteinExistence type="predicted"/>
<dbReference type="OMA" id="PDSMRDA"/>
<sequence>MFPTCRVSFNGLKADSRYAVLMDIVPVDNKRYRYAYHRSCWLVAGKADPPAPARLYVHPDSPFTGEQLRKQVVSFEKVKLTNNDMDRHGHLQPTVNRDNLQLVLNSMHKYQPRIHLVKRPDSGTAKPIMDLEKEPHKTFVFPEAIFTAVTAYQNQLHWLSSSYSLSSSLFVPLFFAFFRSITKLKIDSNPFAKGFRDSSRLTDFERETMESMLAEQQSLRFPHRLPFEMEQLQASTVSNLSLEEKALWAARSQMLLRAAAAVAVSPYAQLVSPALVYPGASAAGTSHQQQQQQQHQQQQQQQQLGHLWWASSIGPTLFAAAHHQQQLAASSSQQNPTGPAAPRPLYPSPLALAHHRFSPYHTATAPKSSTPAAPSPSPSRRATPSPTDSLSREAQDLSPS</sequence>
<feature type="compositionally biased region" description="Low complexity" evidence="6">
    <location>
        <begin position="321"/>
        <end position="334"/>
    </location>
</feature>
<dbReference type="GO" id="GO:0000981">
    <property type="term" value="F:DNA-binding transcription factor activity, RNA polymerase II-specific"/>
    <property type="evidence" value="ECO:0007669"/>
    <property type="project" value="TreeGrafter"/>
</dbReference>
<dbReference type="PANTHER" id="PTHR11267">
    <property type="entry name" value="T-BOX PROTEIN-RELATED"/>
    <property type="match status" value="1"/>
</dbReference>
<comment type="caution">
    <text evidence="5">Lacks conserved residue(s) required for the propagation of feature annotation.</text>
</comment>
<evidence type="ECO:0000256" key="4">
    <source>
        <dbReference type="ARBA" id="ARBA00023242"/>
    </source>
</evidence>
<evidence type="ECO:0000313" key="8">
    <source>
        <dbReference type="EMBL" id="EZA58985.1"/>
    </source>
</evidence>
<evidence type="ECO:0000256" key="2">
    <source>
        <dbReference type="ARBA" id="ARBA00023125"/>
    </source>
</evidence>
<reference evidence="8 9" key="1">
    <citation type="journal article" date="2014" name="Curr. Biol.">
        <title>The genome of the clonal raider ant Cerapachys biroi.</title>
        <authorList>
            <person name="Oxley P.R."/>
            <person name="Ji L."/>
            <person name="Fetter-Pruneda I."/>
            <person name="McKenzie S.K."/>
            <person name="Li C."/>
            <person name="Hu H."/>
            <person name="Zhang G."/>
            <person name="Kronauer D.J."/>
        </authorList>
    </citation>
    <scope>NUCLEOTIDE SEQUENCE [LARGE SCALE GENOMIC DNA]</scope>
</reference>
<dbReference type="GO" id="GO:0007507">
    <property type="term" value="P:heart development"/>
    <property type="evidence" value="ECO:0007669"/>
    <property type="project" value="TreeGrafter"/>
</dbReference>
<dbReference type="GO" id="GO:0001708">
    <property type="term" value="P:cell fate specification"/>
    <property type="evidence" value="ECO:0007669"/>
    <property type="project" value="TreeGrafter"/>
</dbReference>
<dbReference type="AlphaFoldDB" id="A0A026WSG1"/>
<evidence type="ECO:0000256" key="3">
    <source>
        <dbReference type="ARBA" id="ARBA00023163"/>
    </source>
</evidence>
<keyword evidence="1" id="KW-0805">Transcription regulation</keyword>
<keyword evidence="2 5" id="KW-0238">DNA-binding</keyword>
<dbReference type="InterPro" id="IPR001699">
    <property type="entry name" value="TF_T-box"/>
</dbReference>
<dbReference type="Pfam" id="PF00907">
    <property type="entry name" value="T-box"/>
    <property type="match status" value="1"/>
</dbReference>
<dbReference type="GO" id="GO:0045893">
    <property type="term" value="P:positive regulation of DNA-templated transcription"/>
    <property type="evidence" value="ECO:0007669"/>
    <property type="project" value="InterPro"/>
</dbReference>
<dbReference type="STRING" id="2015173.A0A026WSG1"/>
<feature type="compositionally biased region" description="Basic and acidic residues" evidence="6">
    <location>
        <begin position="390"/>
        <end position="400"/>
    </location>
</feature>
<dbReference type="InterPro" id="IPR008967">
    <property type="entry name" value="p53-like_TF_DNA-bd_sf"/>
</dbReference>
<dbReference type="PANTHER" id="PTHR11267:SF190">
    <property type="entry name" value="T-BOX TRANSCRIPTION FACTOR TBX20"/>
    <property type="match status" value="1"/>
</dbReference>
<dbReference type="PROSITE" id="PS50252">
    <property type="entry name" value="TBOX_3"/>
    <property type="match status" value="1"/>
</dbReference>
<feature type="domain" description="T-box" evidence="7">
    <location>
        <begin position="1"/>
        <end position="197"/>
    </location>
</feature>
<evidence type="ECO:0000313" key="9">
    <source>
        <dbReference type="Proteomes" id="UP000053097"/>
    </source>
</evidence>
<dbReference type="GO" id="GO:0000785">
    <property type="term" value="C:chromatin"/>
    <property type="evidence" value="ECO:0007669"/>
    <property type="project" value="TreeGrafter"/>
</dbReference>
<evidence type="ECO:0000256" key="6">
    <source>
        <dbReference type="SAM" id="MobiDB-lite"/>
    </source>
</evidence>
<dbReference type="InterPro" id="IPR036960">
    <property type="entry name" value="T-box_sf"/>
</dbReference>
<feature type="region of interest" description="Disordered" evidence="6">
    <location>
        <begin position="321"/>
        <end position="400"/>
    </location>
</feature>
<keyword evidence="4 5" id="KW-0539">Nucleus</keyword>
<evidence type="ECO:0000259" key="7">
    <source>
        <dbReference type="PROSITE" id="PS50252"/>
    </source>
</evidence>
<dbReference type="SUPFAM" id="SSF49417">
    <property type="entry name" value="p53-like transcription factors"/>
    <property type="match status" value="1"/>
</dbReference>
<evidence type="ECO:0000256" key="1">
    <source>
        <dbReference type="ARBA" id="ARBA00023015"/>
    </source>
</evidence>
<dbReference type="OrthoDB" id="7442607at2759"/>
<dbReference type="EMBL" id="KK107111">
    <property type="protein sequence ID" value="EZA58985.1"/>
    <property type="molecule type" value="Genomic_DNA"/>
</dbReference>